<dbReference type="SUPFAM" id="SSF56801">
    <property type="entry name" value="Acetyl-CoA synthetase-like"/>
    <property type="match status" value="1"/>
</dbReference>
<proteinExistence type="predicted"/>
<gene>
    <name evidence="1" type="ORF">POL58_09410</name>
</gene>
<protein>
    <recommendedName>
        <fullName evidence="3">Phenylacetate-coenzyme A ligase PaaK, adenylate-forming domain family</fullName>
    </recommendedName>
</protein>
<name>A0ABT5B1H3_9BACT</name>
<dbReference type="PANTHER" id="PTHR36932">
    <property type="entry name" value="CAPSULAR POLYSACCHARIDE BIOSYNTHESIS PROTEIN"/>
    <property type="match status" value="1"/>
</dbReference>
<evidence type="ECO:0008006" key="3">
    <source>
        <dbReference type="Google" id="ProtNLM"/>
    </source>
</evidence>
<dbReference type="Gene3D" id="3.40.50.12780">
    <property type="entry name" value="N-terminal domain of ligase-like"/>
    <property type="match status" value="1"/>
</dbReference>
<accession>A0ABT5B1H3</accession>
<dbReference type="InterPro" id="IPR042099">
    <property type="entry name" value="ANL_N_sf"/>
</dbReference>
<evidence type="ECO:0000313" key="1">
    <source>
        <dbReference type="EMBL" id="MDC0667954.1"/>
    </source>
</evidence>
<dbReference type="InterPro" id="IPR053158">
    <property type="entry name" value="CapK_Type1_Caps_Biosynth"/>
</dbReference>
<dbReference type="Proteomes" id="UP001217838">
    <property type="component" value="Unassembled WGS sequence"/>
</dbReference>
<dbReference type="EMBL" id="JAQNDN010000003">
    <property type="protein sequence ID" value="MDC0667954.1"/>
    <property type="molecule type" value="Genomic_DNA"/>
</dbReference>
<sequence>MTESARQLARDARRVMRGGPDAIAQAQRARLAEMVAYARAHSPYYRRLYEKLPDVVDDPTLLPVTDKPTLMHNFDEWVTDPAVTREKVEAFVADLDLVGQRFEDKYMVATTSGTSGVRGLFLSDRRYATVHVSLGARASGGVGLRGLFRMIARAGRTAILTAPVGHFFTVATTARFQLDHPRLGKMLRIFSIRRPLPELVAELNRFDPAVLSGFLGMLTLLAAEQEAGRLRIRPAIVIPGGETLTDEVQARLASAFQATVRAAYAATECGFLAGGCKHGWYHVNSDWAVLEPVDADYRPVPPGQPSHTVLLSNLANQIQPILRYDLGDSVLARPDPCPCGSPFPAVRVQGRAADLLTFPAAHGESVSVSPMAFGTLLDRVPGLAQFQLVQTAPATLRGRLRIAAGADIERVSQAVRDEVGRLLREHTLANVTLELADEPPQQSPGGKFRRIVPLGKA</sequence>
<dbReference type="RefSeq" id="WP_271996562.1">
    <property type="nucleotide sequence ID" value="NZ_JAQNDN010000003.1"/>
</dbReference>
<reference evidence="1 2" key="1">
    <citation type="submission" date="2022-11" db="EMBL/GenBank/DDBJ databases">
        <title>Minimal conservation of predation-associated metabolite biosynthetic gene clusters underscores biosynthetic potential of Myxococcota including descriptions for ten novel species: Archangium lansinium sp. nov., Myxococcus landrumus sp. nov., Nannocystis bai.</title>
        <authorList>
            <person name="Ahearne A."/>
            <person name="Stevens C."/>
            <person name="Dowd S."/>
        </authorList>
    </citation>
    <scope>NUCLEOTIDE SEQUENCE [LARGE SCALE GENOMIC DNA]</scope>
    <source>
        <strain evidence="1 2">NCELM</strain>
    </source>
</reference>
<comment type="caution">
    <text evidence="1">The sequence shown here is derived from an EMBL/GenBank/DDBJ whole genome shotgun (WGS) entry which is preliminary data.</text>
</comment>
<organism evidence="1 2">
    <name type="scientific">Nannocystis radixulma</name>
    <dbReference type="NCBI Taxonomy" id="2995305"/>
    <lineage>
        <taxon>Bacteria</taxon>
        <taxon>Pseudomonadati</taxon>
        <taxon>Myxococcota</taxon>
        <taxon>Polyangia</taxon>
        <taxon>Nannocystales</taxon>
        <taxon>Nannocystaceae</taxon>
        <taxon>Nannocystis</taxon>
    </lineage>
</organism>
<evidence type="ECO:0000313" key="2">
    <source>
        <dbReference type="Proteomes" id="UP001217838"/>
    </source>
</evidence>
<keyword evidence="2" id="KW-1185">Reference proteome</keyword>
<dbReference type="PANTHER" id="PTHR36932:SF1">
    <property type="entry name" value="CAPSULAR POLYSACCHARIDE BIOSYNTHESIS PROTEIN"/>
    <property type="match status" value="1"/>
</dbReference>